<dbReference type="GO" id="GO:0003677">
    <property type="term" value="F:DNA binding"/>
    <property type="evidence" value="ECO:0007669"/>
    <property type="project" value="UniProtKB-UniRule"/>
</dbReference>
<dbReference type="InterPro" id="IPR001647">
    <property type="entry name" value="HTH_TetR"/>
</dbReference>
<dbReference type="InterPro" id="IPR050624">
    <property type="entry name" value="HTH-type_Tx_Regulator"/>
</dbReference>
<evidence type="ECO:0000256" key="3">
    <source>
        <dbReference type="PROSITE-ProRule" id="PRU00335"/>
    </source>
</evidence>
<dbReference type="InterPro" id="IPR009057">
    <property type="entry name" value="Homeodomain-like_sf"/>
</dbReference>
<dbReference type="PANTHER" id="PTHR43479:SF21">
    <property type="entry name" value="TRANSCRIPTIONAL REGULATOR, TETR FAMILY"/>
    <property type="match status" value="1"/>
</dbReference>
<evidence type="ECO:0000256" key="1">
    <source>
        <dbReference type="ARBA" id="ARBA00022491"/>
    </source>
</evidence>
<evidence type="ECO:0000313" key="6">
    <source>
        <dbReference type="Proteomes" id="UP000605259"/>
    </source>
</evidence>
<dbReference type="RefSeq" id="WP_188388009.1">
    <property type="nucleotide sequence ID" value="NZ_BMFK01000001.1"/>
</dbReference>
<dbReference type="Pfam" id="PF00440">
    <property type="entry name" value="TetR_N"/>
    <property type="match status" value="1"/>
</dbReference>
<dbReference type="PROSITE" id="PS50977">
    <property type="entry name" value="HTH_TETR_2"/>
    <property type="match status" value="1"/>
</dbReference>
<dbReference type="AlphaFoldDB" id="A0A917ARV7"/>
<sequence>MNGFERRTNEKKKHIEETTMPFLKEELNNIKIADIARQAGVSQVSLYNYYGNKVGLVASALKRLMNMRLDEITHLLRSEKTFDQKLRELILWKAKSTTLFNPTTFKHIYEANTEFQLYVGEYASQVGYPLFMELVQQGREEGCIRPNIKDETLILYVRIMQNVFMTTDENLQQATAVAEEFMDMFFYGVLRQEE</sequence>
<dbReference type="SUPFAM" id="SSF48498">
    <property type="entry name" value="Tetracyclin repressor-like, C-terminal domain"/>
    <property type="match status" value="1"/>
</dbReference>
<reference evidence="5" key="2">
    <citation type="submission" date="2020-09" db="EMBL/GenBank/DDBJ databases">
        <authorList>
            <person name="Sun Q."/>
            <person name="Zhou Y."/>
        </authorList>
    </citation>
    <scope>NUCLEOTIDE SEQUENCE</scope>
    <source>
        <strain evidence="5">CGMCC 1.12698</strain>
    </source>
</reference>
<gene>
    <name evidence="5" type="ORF">GCM10007140_17800</name>
</gene>
<dbReference type="PANTHER" id="PTHR43479">
    <property type="entry name" value="ACREF/ENVCD OPERON REPRESSOR-RELATED"/>
    <property type="match status" value="1"/>
</dbReference>
<keyword evidence="1" id="KW-0678">Repressor</keyword>
<comment type="caution">
    <text evidence="5">The sequence shown here is derived from an EMBL/GenBank/DDBJ whole genome shotgun (WGS) entry which is preliminary data.</text>
</comment>
<name>A0A917ARV7_9BACI</name>
<proteinExistence type="predicted"/>
<dbReference type="Gene3D" id="1.10.357.10">
    <property type="entry name" value="Tetracycline Repressor, domain 2"/>
    <property type="match status" value="1"/>
</dbReference>
<dbReference type="Proteomes" id="UP000605259">
    <property type="component" value="Unassembled WGS sequence"/>
</dbReference>
<keyword evidence="6" id="KW-1185">Reference proteome</keyword>
<dbReference type="EMBL" id="BMFK01000001">
    <property type="protein sequence ID" value="GGE68193.1"/>
    <property type="molecule type" value="Genomic_DNA"/>
</dbReference>
<organism evidence="5 6">
    <name type="scientific">Priestia taiwanensis</name>
    <dbReference type="NCBI Taxonomy" id="1347902"/>
    <lineage>
        <taxon>Bacteria</taxon>
        <taxon>Bacillati</taxon>
        <taxon>Bacillota</taxon>
        <taxon>Bacilli</taxon>
        <taxon>Bacillales</taxon>
        <taxon>Bacillaceae</taxon>
        <taxon>Priestia</taxon>
    </lineage>
</organism>
<evidence type="ECO:0000259" key="4">
    <source>
        <dbReference type="PROSITE" id="PS50977"/>
    </source>
</evidence>
<feature type="domain" description="HTH tetR-type" evidence="4">
    <location>
        <begin position="8"/>
        <end position="68"/>
    </location>
</feature>
<dbReference type="SUPFAM" id="SSF46689">
    <property type="entry name" value="Homeodomain-like"/>
    <property type="match status" value="1"/>
</dbReference>
<feature type="DNA-binding region" description="H-T-H motif" evidence="3">
    <location>
        <begin position="31"/>
        <end position="50"/>
    </location>
</feature>
<accession>A0A917ARV7</accession>
<keyword evidence="2 3" id="KW-0238">DNA-binding</keyword>
<protein>
    <submittedName>
        <fullName evidence="5">TetR family transcriptional regulator</fullName>
    </submittedName>
</protein>
<evidence type="ECO:0000256" key="2">
    <source>
        <dbReference type="ARBA" id="ARBA00023125"/>
    </source>
</evidence>
<dbReference type="InterPro" id="IPR036271">
    <property type="entry name" value="Tet_transcr_reg_TetR-rel_C_sf"/>
</dbReference>
<evidence type="ECO:0000313" key="5">
    <source>
        <dbReference type="EMBL" id="GGE68193.1"/>
    </source>
</evidence>
<reference evidence="5" key="1">
    <citation type="journal article" date="2014" name="Int. J. Syst. Evol. Microbiol.">
        <title>Complete genome sequence of Corynebacterium casei LMG S-19264T (=DSM 44701T), isolated from a smear-ripened cheese.</title>
        <authorList>
            <consortium name="US DOE Joint Genome Institute (JGI-PGF)"/>
            <person name="Walter F."/>
            <person name="Albersmeier A."/>
            <person name="Kalinowski J."/>
            <person name="Ruckert C."/>
        </authorList>
    </citation>
    <scope>NUCLEOTIDE SEQUENCE</scope>
    <source>
        <strain evidence="5">CGMCC 1.12698</strain>
    </source>
</reference>